<evidence type="ECO:0000256" key="9">
    <source>
        <dbReference type="ARBA" id="ARBA00022691"/>
    </source>
</evidence>
<dbReference type="NCBIfam" id="TIGR00046">
    <property type="entry name" value="RsmE family RNA methyltransferase"/>
    <property type="match status" value="1"/>
</dbReference>
<dbReference type="InterPro" id="IPR029028">
    <property type="entry name" value="Alpha/beta_knot_MTases"/>
</dbReference>
<dbReference type="InterPro" id="IPR029026">
    <property type="entry name" value="tRNA_m1G_MTases_N"/>
</dbReference>
<dbReference type="PIRSF" id="PIRSF015601">
    <property type="entry name" value="MTase_slr0722"/>
    <property type="match status" value="1"/>
</dbReference>
<keyword evidence="8 12" id="KW-0808">Transferase</keyword>
<comment type="catalytic activity">
    <reaction evidence="11 12">
        <text>uridine(1498) in 16S rRNA + S-adenosyl-L-methionine = N(3)-methyluridine(1498) in 16S rRNA + S-adenosyl-L-homocysteine + H(+)</text>
        <dbReference type="Rhea" id="RHEA:42920"/>
        <dbReference type="Rhea" id="RHEA-COMP:10283"/>
        <dbReference type="Rhea" id="RHEA-COMP:10284"/>
        <dbReference type="ChEBI" id="CHEBI:15378"/>
        <dbReference type="ChEBI" id="CHEBI:57856"/>
        <dbReference type="ChEBI" id="CHEBI:59789"/>
        <dbReference type="ChEBI" id="CHEBI:65315"/>
        <dbReference type="ChEBI" id="CHEBI:74502"/>
        <dbReference type="EC" id="2.1.1.193"/>
    </reaction>
</comment>
<dbReference type="InterPro" id="IPR046887">
    <property type="entry name" value="RsmE_PUA-like"/>
</dbReference>
<evidence type="ECO:0000256" key="5">
    <source>
        <dbReference type="ARBA" id="ARBA00022490"/>
    </source>
</evidence>
<comment type="subcellular location">
    <subcellularLocation>
        <location evidence="1 12">Cytoplasm</location>
    </subcellularLocation>
</comment>
<dbReference type="Gene3D" id="2.40.240.20">
    <property type="entry name" value="Hypothetical PUA domain-like, domain 1"/>
    <property type="match status" value="1"/>
</dbReference>
<feature type="domain" description="Ribosomal RNA small subunit methyltransferase E PUA-like" evidence="14">
    <location>
        <begin position="22"/>
        <end position="62"/>
    </location>
</feature>
<evidence type="ECO:0000256" key="12">
    <source>
        <dbReference type="PIRNR" id="PIRNR015601"/>
    </source>
</evidence>
<protein>
    <recommendedName>
        <fullName evidence="4 12">Ribosomal RNA small subunit methyltransferase E</fullName>
        <ecNumber evidence="3 12">2.1.1.193</ecNumber>
    </recommendedName>
</protein>
<dbReference type="RefSeq" id="WP_089412521.1">
    <property type="nucleotide sequence ID" value="NZ_FZQA01000004.1"/>
</dbReference>
<evidence type="ECO:0000256" key="3">
    <source>
        <dbReference type="ARBA" id="ARBA00012328"/>
    </source>
</evidence>
<proteinExistence type="inferred from homology"/>
<dbReference type="InterPro" id="IPR015947">
    <property type="entry name" value="PUA-like_sf"/>
</dbReference>
<sequence length="256" mass="27224">MSSLIRLHIDAPLAEGGKASISRAQVHYLKTVMRRGEGDPLVVFNARDGEFAATIESLGGKGGVVAAGARRRAPEPEPDLWLAFAPVKRGAVDFIVQKGTELGAARFLPTTTARTNAARVREDRLAAIACEAAEQCGRLSVPAVAPLRPLAAMLDEWPAGRRLMYCDEAGDAPDEEWGGRAGRAAPALEALKDAPAGPWAILIGPEGGFAPEERARLRRLDFVTPVTLGPRILRADTAAIAALTLWQAALGDLRRV</sequence>
<evidence type="ECO:0000259" key="13">
    <source>
        <dbReference type="Pfam" id="PF04452"/>
    </source>
</evidence>
<dbReference type="Gene3D" id="3.40.1280.10">
    <property type="match status" value="1"/>
</dbReference>
<evidence type="ECO:0000256" key="6">
    <source>
        <dbReference type="ARBA" id="ARBA00022552"/>
    </source>
</evidence>
<dbReference type="PANTHER" id="PTHR30027">
    <property type="entry name" value="RIBOSOMAL RNA SMALL SUBUNIT METHYLTRANSFERASE E"/>
    <property type="match status" value="1"/>
</dbReference>
<dbReference type="EC" id="2.1.1.193" evidence="3 12"/>
<dbReference type="Pfam" id="PF20260">
    <property type="entry name" value="PUA_4"/>
    <property type="match status" value="1"/>
</dbReference>
<dbReference type="GO" id="GO:0070042">
    <property type="term" value="F:rRNA (uridine-N3-)-methyltransferase activity"/>
    <property type="evidence" value="ECO:0007669"/>
    <property type="project" value="TreeGrafter"/>
</dbReference>
<dbReference type="InterPro" id="IPR006700">
    <property type="entry name" value="RsmE"/>
</dbReference>
<keyword evidence="5 12" id="KW-0963">Cytoplasm</keyword>
<dbReference type="GO" id="GO:0005737">
    <property type="term" value="C:cytoplasm"/>
    <property type="evidence" value="ECO:0007669"/>
    <property type="project" value="UniProtKB-SubCell"/>
</dbReference>
<keyword evidence="9 12" id="KW-0949">S-adenosyl-L-methionine</keyword>
<organism evidence="15 16">
    <name type="scientific">Amphiplicatus metriothermophilus</name>
    <dbReference type="NCBI Taxonomy" id="1519374"/>
    <lineage>
        <taxon>Bacteria</taxon>
        <taxon>Pseudomonadati</taxon>
        <taxon>Pseudomonadota</taxon>
        <taxon>Alphaproteobacteria</taxon>
        <taxon>Parvularculales</taxon>
        <taxon>Parvularculaceae</taxon>
        <taxon>Amphiplicatus</taxon>
    </lineage>
</organism>
<evidence type="ECO:0000256" key="1">
    <source>
        <dbReference type="ARBA" id="ARBA00004496"/>
    </source>
</evidence>
<dbReference type="Proteomes" id="UP000198346">
    <property type="component" value="Unassembled WGS sequence"/>
</dbReference>
<name>A0A239PV59_9PROT</name>
<gene>
    <name evidence="15" type="ORF">SAMN06297382_2053</name>
</gene>
<comment type="similarity">
    <text evidence="2 12">Belongs to the RNA methyltransferase RsmE family.</text>
</comment>
<dbReference type="Pfam" id="PF04452">
    <property type="entry name" value="Methyltrans_RNA"/>
    <property type="match status" value="1"/>
</dbReference>
<evidence type="ECO:0000259" key="14">
    <source>
        <dbReference type="Pfam" id="PF20260"/>
    </source>
</evidence>
<dbReference type="EMBL" id="FZQA01000004">
    <property type="protein sequence ID" value="SNT74145.1"/>
    <property type="molecule type" value="Genomic_DNA"/>
</dbReference>
<dbReference type="GO" id="GO:0070475">
    <property type="term" value="P:rRNA base methylation"/>
    <property type="evidence" value="ECO:0007669"/>
    <property type="project" value="TreeGrafter"/>
</dbReference>
<dbReference type="SUPFAM" id="SSF88697">
    <property type="entry name" value="PUA domain-like"/>
    <property type="match status" value="1"/>
</dbReference>
<dbReference type="SUPFAM" id="SSF75217">
    <property type="entry name" value="alpha/beta knot"/>
    <property type="match status" value="1"/>
</dbReference>
<dbReference type="AlphaFoldDB" id="A0A239PV59"/>
<evidence type="ECO:0000256" key="11">
    <source>
        <dbReference type="ARBA" id="ARBA00047944"/>
    </source>
</evidence>
<evidence type="ECO:0000256" key="10">
    <source>
        <dbReference type="ARBA" id="ARBA00025699"/>
    </source>
</evidence>
<keyword evidence="16" id="KW-1185">Reference proteome</keyword>
<evidence type="ECO:0000256" key="8">
    <source>
        <dbReference type="ARBA" id="ARBA00022679"/>
    </source>
</evidence>
<evidence type="ECO:0000313" key="15">
    <source>
        <dbReference type="EMBL" id="SNT74145.1"/>
    </source>
</evidence>
<dbReference type="NCBIfam" id="NF008696">
    <property type="entry name" value="PRK11713.3-5"/>
    <property type="match status" value="1"/>
</dbReference>
<evidence type="ECO:0000256" key="7">
    <source>
        <dbReference type="ARBA" id="ARBA00022603"/>
    </source>
</evidence>
<reference evidence="15 16" key="1">
    <citation type="submission" date="2017-07" db="EMBL/GenBank/DDBJ databases">
        <authorList>
            <person name="Sun Z.S."/>
            <person name="Albrecht U."/>
            <person name="Echele G."/>
            <person name="Lee C.C."/>
        </authorList>
    </citation>
    <scope>NUCLEOTIDE SEQUENCE [LARGE SCALE GENOMIC DNA]</scope>
    <source>
        <strain evidence="15 16">CGMCC 1.12710</strain>
    </source>
</reference>
<comment type="function">
    <text evidence="10 12">Specifically methylates the N3 position of the uracil ring of uridine 1498 (m3U1498) in 16S rRNA. Acts on the fully assembled 30S ribosomal subunit.</text>
</comment>
<dbReference type="OrthoDB" id="9815641at2"/>
<keyword evidence="6 12" id="KW-0698">rRNA processing</keyword>
<evidence type="ECO:0000256" key="2">
    <source>
        <dbReference type="ARBA" id="ARBA00005528"/>
    </source>
</evidence>
<dbReference type="CDD" id="cd18084">
    <property type="entry name" value="RsmE-like"/>
    <property type="match status" value="1"/>
</dbReference>
<evidence type="ECO:0000313" key="16">
    <source>
        <dbReference type="Proteomes" id="UP000198346"/>
    </source>
</evidence>
<feature type="domain" description="Ribosomal RNA small subunit methyltransferase E methyltransferase" evidence="13">
    <location>
        <begin position="77"/>
        <end position="247"/>
    </location>
</feature>
<evidence type="ECO:0000256" key="4">
    <source>
        <dbReference type="ARBA" id="ARBA00013673"/>
    </source>
</evidence>
<dbReference type="PANTHER" id="PTHR30027:SF3">
    <property type="entry name" value="16S RRNA (URACIL(1498)-N(3))-METHYLTRANSFERASE"/>
    <property type="match status" value="1"/>
</dbReference>
<accession>A0A239PV59</accession>
<dbReference type="InterPro" id="IPR046886">
    <property type="entry name" value="RsmE_MTase_dom"/>
</dbReference>
<keyword evidence="7 12" id="KW-0489">Methyltransferase</keyword>